<dbReference type="AlphaFoldDB" id="A0A6L9MFN2"/>
<organism evidence="1 2">
    <name type="scientific">Aurantimonas aggregata</name>
    <dbReference type="NCBI Taxonomy" id="2047720"/>
    <lineage>
        <taxon>Bacteria</taxon>
        <taxon>Pseudomonadati</taxon>
        <taxon>Pseudomonadota</taxon>
        <taxon>Alphaproteobacteria</taxon>
        <taxon>Hyphomicrobiales</taxon>
        <taxon>Aurantimonadaceae</taxon>
        <taxon>Aurantimonas</taxon>
    </lineage>
</organism>
<reference evidence="1 2" key="1">
    <citation type="submission" date="2020-01" db="EMBL/GenBank/DDBJ databases">
        <title>Genomes of bacteria type strains.</title>
        <authorList>
            <person name="Chen J."/>
            <person name="Zhu S."/>
            <person name="Chen J."/>
        </authorList>
    </citation>
    <scope>NUCLEOTIDE SEQUENCE [LARGE SCALE GENOMIC DNA]</scope>
    <source>
        <strain evidence="1 2">KCTC 52919</strain>
    </source>
</reference>
<dbReference type="InterPro" id="IPR011008">
    <property type="entry name" value="Dimeric_a/b-barrel"/>
</dbReference>
<comment type="caution">
    <text evidence="1">The sequence shown here is derived from an EMBL/GenBank/DDBJ whole genome shotgun (WGS) entry which is preliminary data.</text>
</comment>
<evidence type="ECO:0000313" key="2">
    <source>
        <dbReference type="Proteomes" id="UP000476332"/>
    </source>
</evidence>
<dbReference type="EMBL" id="JAAAMJ010000004">
    <property type="protein sequence ID" value="NDV86607.1"/>
    <property type="molecule type" value="Genomic_DNA"/>
</dbReference>
<dbReference type="Gene3D" id="3.30.70.100">
    <property type="match status" value="1"/>
</dbReference>
<dbReference type="RefSeq" id="WP_163043364.1">
    <property type="nucleotide sequence ID" value="NZ_JAAAMJ010000004.1"/>
</dbReference>
<evidence type="ECO:0000313" key="1">
    <source>
        <dbReference type="EMBL" id="NDV86607.1"/>
    </source>
</evidence>
<protein>
    <submittedName>
        <fullName evidence="1">DUF1428 family protein</fullName>
    </submittedName>
</protein>
<sequence length="148" mass="15947">MAYVMGCVIPVEGSNRERFVEQAEKAAPFFREFGAKSVIDAVGDDVPKGEVTDFHRSVAAKDGELIAFGWIAWPDKVTKDAAETAMMADPRMDISDMAFDGKRMIFGGFEPVVDEGPGGAFGYVDGFVLAVPTADQAVFVQLLISTES</sequence>
<proteinExistence type="predicted"/>
<dbReference type="Proteomes" id="UP000476332">
    <property type="component" value="Unassembled WGS sequence"/>
</dbReference>
<name>A0A6L9MFN2_9HYPH</name>
<accession>A0A6L9MFN2</accession>
<dbReference type="Pfam" id="PF07237">
    <property type="entry name" value="DUF1428"/>
    <property type="match status" value="1"/>
</dbReference>
<keyword evidence="2" id="KW-1185">Reference proteome</keyword>
<gene>
    <name evidence="1" type="ORF">GTW51_07825</name>
</gene>
<dbReference type="SUPFAM" id="SSF54909">
    <property type="entry name" value="Dimeric alpha+beta barrel"/>
    <property type="match status" value="1"/>
</dbReference>
<dbReference type="InterPro" id="IPR009874">
    <property type="entry name" value="DUF1428"/>
</dbReference>